<dbReference type="Proteomes" id="UP000245119">
    <property type="component" value="Linkage Group LG7"/>
</dbReference>
<evidence type="ECO:0000313" key="5">
    <source>
        <dbReference type="EMBL" id="PVD27847.1"/>
    </source>
</evidence>
<evidence type="ECO:0000256" key="1">
    <source>
        <dbReference type="ARBA" id="ARBA00023157"/>
    </source>
</evidence>
<dbReference type="Gene3D" id="3.10.250.10">
    <property type="entry name" value="SRCR-like domain"/>
    <property type="match status" value="2"/>
</dbReference>
<dbReference type="InterPro" id="IPR036772">
    <property type="entry name" value="SRCR-like_dom_sf"/>
</dbReference>
<dbReference type="SMART" id="SM00202">
    <property type="entry name" value="SR"/>
    <property type="match status" value="1"/>
</dbReference>
<feature type="disulfide bond" evidence="2">
    <location>
        <begin position="197"/>
        <end position="207"/>
    </location>
</feature>
<keyword evidence="6" id="KW-1185">Reference proteome</keyword>
<dbReference type="STRING" id="400727.A0A2T7P342"/>
<reference evidence="5 6" key="1">
    <citation type="submission" date="2018-04" db="EMBL/GenBank/DDBJ databases">
        <title>The genome of golden apple snail Pomacea canaliculata provides insight into stress tolerance and invasive adaptation.</title>
        <authorList>
            <person name="Liu C."/>
            <person name="Liu B."/>
            <person name="Ren Y."/>
            <person name="Zhang Y."/>
            <person name="Wang H."/>
            <person name="Li S."/>
            <person name="Jiang F."/>
            <person name="Yin L."/>
            <person name="Zhang G."/>
            <person name="Qian W."/>
            <person name="Fan W."/>
        </authorList>
    </citation>
    <scope>NUCLEOTIDE SEQUENCE [LARGE SCALE GENOMIC DNA]</scope>
    <source>
        <strain evidence="5">SZHN2017</strain>
        <tissue evidence="5">Muscle</tissue>
    </source>
</reference>
<feature type="domain" description="Ig-like" evidence="4">
    <location>
        <begin position="232"/>
        <end position="319"/>
    </location>
</feature>
<dbReference type="PANTHER" id="PTHR48071:SF18">
    <property type="entry name" value="DELETED IN MALIGNANT BRAIN TUMORS 1 PROTEIN-RELATED"/>
    <property type="match status" value="1"/>
</dbReference>
<keyword evidence="1 2" id="KW-1015">Disulfide bond</keyword>
<dbReference type="PANTHER" id="PTHR48071">
    <property type="entry name" value="SRCR DOMAIN-CONTAINING PROTEIN"/>
    <property type="match status" value="1"/>
</dbReference>
<dbReference type="Pfam" id="PF00530">
    <property type="entry name" value="SRCR"/>
    <property type="match status" value="2"/>
</dbReference>
<evidence type="ECO:0000313" key="6">
    <source>
        <dbReference type="Proteomes" id="UP000245119"/>
    </source>
</evidence>
<evidence type="ECO:0008006" key="7">
    <source>
        <dbReference type="Google" id="ProtNLM"/>
    </source>
</evidence>
<dbReference type="AlphaFoldDB" id="A0A2T7P342"/>
<protein>
    <recommendedName>
        <fullName evidence="7">SRCR domain-containing protein</fullName>
    </recommendedName>
</protein>
<accession>A0A2T7P342</accession>
<feature type="domain" description="SRCR" evidence="3">
    <location>
        <begin position="126"/>
        <end position="228"/>
    </location>
</feature>
<gene>
    <name evidence="5" type="ORF">C0Q70_13022</name>
</gene>
<feature type="domain" description="SRCR" evidence="3">
    <location>
        <begin position="52"/>
        <end position="106"/>
    </location>
</feature>
<evidence type="ECO:0000256" key="2">
    <source>
        <dbReference type="PROSITE-ProRule" id="PRU00196"/>
    </source>
</evidence>
<dbReference type="InterPro" id="IPR003599">
    <property type="entry name" value="Ig_sub"/>
</dbReference>
<dbReference type="InterPro" id="IPR007110">
    <property type="entry name" value="Ig-like_dom"/>
</dbReference>
<dbReference type="SMART" id="SM00409">
    <property type="entry name" value="IG"/>
    <property type="match status" value="1"/>
</dbReference>
<dbReference type="PROSITE" id="PS50835">
    <property type="entry name" value="IG_LIKE"/>
    <property type="match status" value="1"/>
</dbReference>
<dbReference type="Gene3D" id="2.60.40.10">
    <property type="entry name" value="Immunoglobulins"/>
    <property type="match status" value="1"/>
</dbReference>
<dbReference type="InterPro" id="IPR001190">
    <property type="entry name" value="SRCR"/>
</dbReference>
<name>A0A2T7P342_POMCA</name>
<dbReference type="InterPro" id="IPR013783">
    <property type="entry name" value="Ig-like_fold"/>
</dbReference>
<dbReference type="GO" id="GO:0016020">
    <property type="term" value="C:membrane"/>
    <property type="evidence" value="ECO:0007669"/>
    <property type="project" value="InterPro"/>
</dbReference>
<dbReference type="PROSITE" id="PS50287">
    <property type="entry name" value="SRCR_2"/>
    <property type="match status" value="2"/>
</dbReference>
<dbReference type="SUPFAM" id="SSF56487">
    <property type="entry name" value="SRCR-like"/>
    <property type="match status" value="2"/>
</dbReference>
<dbReference type="SUPFAM" id="SSF48726">
    <property type="entry name" value="Immunoglobulin"/>
    <property type="match status" value="1"/>
</dbReference>
<feature type="disulfide bond" evidence="2">
    <location>
        <begin position="75"/>
        <end position="85"/>
    </location>
</feature>
<evidence type="ECO:0000259" key="4">
    <source>
        <dbReference type="PROSITE" id="PS50835"/>
    </source>
</evidence>
<proteinExistence type="predicted"/>
<organism evidence="5 6">
    <name type="scientific">Pomacea canaliculata</name>
    <name type="common">Golden apple snail</name>
    <dbReference type="NCBI Taxonomy" id="400727"/>
    <lineage>
        <taxon>Eukaryota</taxon>
        <taxon>Metazoa</taxon>
        <taxon>Spiralia</taxon>
        <taxon>Lophotrochozoa</taxon>
        <taxon>Mollusca</taxon>
        <taxon>Gastropoda</taxon>
        <taxon>Caenogastropoda</taxon>
        <taxon>Architaenioglossa</taxon>
        <taxon>Ampullarioidea</taxon>
        <taxon>Ampullariidae</taxon>
        <taxon>Pomacea</taxon>
    </lineage>
</organism>
<comment type="caution">
    <text evidence="5">The sequence shown here is derived from an EMBL/GenBank/DDBJ whole genome shotgun (WGS) entry which is preliminary data.</text>
</comment>
<dbReference type="InterPro" id="IPR036179">
    <property type="entry name" value="Ig-like_dom_sf"/>
</dbReference>
<evidence type="ECO:0000259" key="3">
    <source>
        <dbReference type="PROSITE" id="PS50287"/>
    </source>
</evidence>
<comment type="caution">
    <text evidence="2">Lacks conserved residue(s) required for the propagation of feature annotation.</text>
</comment>
<dbReference type="OrthoDB" id="6286334at2759"/>
<sequence>MPLKRLLDLPAKARLSSTKTYLWSPRHGFRIRILDCPHGPSWGRNVSVVVDGCSNVTSLTHDNSSGTVFYGNVTCNGTEASLTDCQHGGFSPRDCQQSRAVSISCNVLVLTREDMNYLCQKLAIFVWLVVMATHYGVGRVEMRLESEWYSLCSTSFINDDAKVICRHFGFNSSTATTADVSLFGATQGLVVMVDFNCSGNKANMFACLQKVENIPVLCDAQEFGVICGDYPPSILRLTLNGEDTPSVTVTENSSVYMICEAHGRPTPRMLLVNGANNLVLKERPLDELSSMGGRGIVVMMFKDVQCEDSADYRCEVDNGVGLSNIRLLVPCKAGGAIGEIVSRDPKKDGGHRHLEKSVVQVFPNKFKCFEIFSSSSLTPTLAEPFDR</sequence>
<dbReference type="EMBL" id="PZQS01000007">
    <property type="protein sequence ID" value="PVD27847.1"/>
    <property type="molecule type" value="Genomic_DNA"/>
</dbReference>